<accession>A0A804JB43</accession>
<sequence length="25" mass="2957">MLREKEWEFLKKEVTLPESIAGVSH</sequence>
<evidence type="ECO:0000313" key="2">
    <source>
        <dbReference type="Proteomes" id="UP000012960"/>
    </source>
</evidence>
<protein>
    <submittedName>
        <fullName evidence="1">Uncharacterized protein</fullName>
    </submittedName>
</protein>
<dbReference type="EnsemblPlants" id="Ma06_t00520.1">
    <property type="protein sequence ID" value="Ma06_p00520.1"/>
    <property type="gene ID" value="Ma06_g00520"/>
</dbReference>
<dbReference type="Proteomes" id="UP000012960">
    <property type="component" value="Unplaced"/>
</dbReference>
<proteinExistence type="predicted"/>
<name>A0A804JB43_MUSAM</name>
<dbReference type="InParanoid" id="A0A804JB43"/>
<dbReference type="AlphaFoldDB" id="A0A804JB43"/>
<reference evidence="1" key="1">
    <citation type="submission" date="2021-05" db="UniProtKB">
        <authorList>
            <consortium name="EnsemblPlants"/>
        </authorList>
    </citation>
    <scope>IDENTIFICATION</scope>
    <source>
        <strain evidence="1">subsp. malaccensis</strain>
    </source>
</reference>
<evidence type="ECO:0000313" key="1">
    <source>
        <dbReference type="EnsemblPlants" id="Ma06_p00520.1"/>
    </source>
</evidence>
<dbReference type="Gramene" id="Ma06_t00520.1">
    <property type="protein sequence ID" value="Ma06_p00520.1"/>
    <property type="gene ID" value="Ma06_g00520"/>
</dbReference>
<organism evidence="1 2">
    <name type="scientific">Musa acuminata subsp. malaccensis</name>
    <name type="common">Wild banana</name>
    <name type="synonym">Musa malaccensis</name>
    <dbReference type="NCBI Taxonomy" id="214687"/>
    <lineage>
        <taxon>Eukaryota</taxon>
        <taxon>Viridiplantae</taxon>
        <taxon>Streptophyta</taxon>
        <taxon>Embryophyta</taxon>
        <taxon>Tracheophyta</taxon>
        <taxon>Spermatophyta</taxon>
        <taxon>Magnoliopsida</taxon>
        <taxon>Liliopsida</taxon>
        <taxon>Zingiberales</taxon>
        <taxon>Musaceae</taxon>
        <taxon>Musa</taxon>
    </lineage>
</organism>
<keyword evidence="2" id="KW-1185">Reference proteome</keyword>